<dbReference type="NCBIfam" id="TIGR01632">
    <property type="entry name" value="L11_bact"/>
    <property type="match status" value="1"/>
</dbReference>
<proteinExistence type="inferred from homology"/>
<name>A0A1H5DF67_9PSEU</name>
<evidence type="ECO:0000313" key="13">
    <source>
        <dbReference type="Proteomes" id="UP000199622"/>
    </source>
</evidence>
<dbReference type="OrthoDB" id="9802408at2"/>
<dbReference type="GO" id="GO:0022625">
    <property type="term" value="C:cytosolic large ribosomal subunit"/>
    <property type="evidence" value="ECO:0007669"/>
    <property type="project" value="TreeGrafter"/>
</dbReference>
<dbReference type="Pfam" id="PF03946">
    <property type="entry name" value="Ribosomal_L11_N"/>
    <property type="match status" value="1"/>
</dbReference>
<dbReference type="GO" id="GO:0003735">
    <property type="term" value="F:structural constituent of ribosome"/>
    <property type="evidence" value="ECO:0007669"/>
    <property type="project" value="InterPro"/>
</dbReference>
<dbReference type="Gene3D" id="1.10.10.250">
    <property type="entry name" value="Ribosomal protein L11, C-terminal domain"/>
    <property type="match status" value="1"/>
</dbReference>
<keyword evidence="5 7" id="KW-0689">Ribosomal protein</keyword>
<dbReference type="SMART" id="SM00649">
    <property type="entry name" value="RL11"/>
    <property type="match status" value="1"/>
</dbReference>
<evidence type="ECO:0000313" key="12">
    <source>
        <dbReference type="EMBL" id="SED77469.1"/>
    </source>
</evidence>
<evidence type="ECO:0000256" key="3">
    <source>
        <dbReference type="ARBA" id="ARBA00022730"/>
    </source>
</evidence>
<comment type="function">
    <text evidence="7 9">Forms part of the ribosomal stalk which helps the ribosome interact with GTP-bound translation factors.</text>
</comment>
<evidence type="ECO:0000256" key="8">
    <source>
        <dbReference type="RuleBase" id="RU003978"/>
    </source>
</evidence>
<dbReference type="InterPro" id="IPR020784">
    <property type="entry name" value="Ribosomal_uL11_N"/>
</dbReference>
<accession>A0A1H5DF67</accession>
<evidence type="ECO:0000256" key="9">
    <source>
        <dbReference type="RuleBase" id="RU003979"/>
    </source>
</evidence>
<sequence>MAPKTKKLTHQVTLELTAGNAPVVDLGKMLGQTGVNLVEIKKAYDAATASQRGDIVPVVVSVFEDRSFALRLKTPPTSFLIKKALGDKGSARPGHEVAGKLTTQQLREIAERKLPDLNTDDVEAAMRTIAGTARSMGVVVVD</sequence>
<evidence type="ECO:0000259" key="11">
    <source>
        <dbReference type="Pfam" id="PF03946"/>
    </source>
</evidence>
<dbReference type="FunFam" id="1.10.10.250:FF:000001">
    <property type="entry name" value="50S ribosomal protein L11"/>
    <property type="match status" value="1"/>
</dbReference>
<feature type="domain" description="Large ribosomal subunit protein uL11 C-terminal" evidence="10">
    <location>
        <begin position="73"/>
        <end position="140"/>
    </location>
</feature>
<comment type="subunit">
    <text evidence="7">Part of the ribosomal stalk of the 50S ribosomal subunit. Interacts with L10 and the large rRNA to form the base of the stalk. L10 forms an elongated spine to which L12 dimers bind in a sequential fashion forming a multimeric L10(L12)X complex.</text>
</comment>
<dbReference type="CDD" id="cd00349">
    <property type="entry name" value="Ribosomal_L11"/>
    <property type="match status" value="1"/>
</dbReference>
<dbReference type="SUPFAM" id="SSF46906">
    <property type="entry name" value="Ribosomal protein L11, C-terminal domain"/>
    <property type="match status" value="1"/>
</dbReference>
<dbReference type="InterPro" id="IPR006519">
    <property type="entry name" value="Ribosomal_uL11_bac-typ"/>
</dbReference>
<dbReference type="Gene3D" id="3.30.1550.10">
    <property type="entry name" value="Ribosomal protein L11/L12, N-terminal domain"/>
    <property type="match status" value="1"/>
</dbReference>
<dbReference type="AlphaFoldDB" id="A0A1H5DF67"/>
<dbReference type="STRING" id="208445.SAMN04489727_9334"/>
<dbReference type="Proteomes" id="UP000199622">
    <property type="component" value="Unassembled WGS sequence"/>
</dbReference>
<dbReference type="InterPro" id="IPR036769">
    <property type="entry name" value="Ribosomal_uL11_C_sf"/>
</dbReference>
<dbReference type="RefSeq" id="WP_091318918.1">
    <property type="nucleotide sequence ID" value="NZ_FNSO01000004.1"/>
</dbReference>
<evidence type="ECO:0000256" key="6">
    <source>
        <dbReference type="ARBA" id="ARBA00023274"/>
    </source>
</evidence>
<evidence type="ECO:0000256" key="7">
    <source>
        <dbReference type="HAMAP-Rule" id="MF_00736"/>
    </source>
</evidence>
<dbReference type="EMBL" id="FNSO01000004">
    <property type="protein sequence ID" value="SED77469.1"/>
    <property type="molecule type" value="Genomic_DNA"/>
</dbReference>
<organism evidence="12 13">
    <name type="scientific">Amycolatopsis tolypomycina</name>
    <dbReference type="NCBI Taxonomy" id="208445"/>
    <lineage>
        <taxon>Bacteria</taxon>
        <taxon>Bacillati</taxon>
        <taxon>Actinomycetota</taxon>
        <taxon>Actinomycetes</taxon>
        <taxon>Pseudonocardiales</taxon>
        <taxon>Pseudonocardiaceae</taxon>
        <taxon>Amycolatopsis</taxon>
    </lineage>
</organism>
<dbReference type="SUPFAM" id="SSF54747">
    <property type="entry name" value="Ribosomal L11/L12e N-terminal domain"/>
    <property type="match status" value="1"/>
</dbReference>
<evidence type="ECO:0000256" key="4">
    <source>
        <dbReference type="ARBA" id="ARBA00022884"/>
    </source>
</evidence>
<keyword evidence="4 7" id="KW-0694">RNA-binding</keyword>
<dbReference type="InterPro" id="IPR020785">
    <property type="entry name" value="Ribosomal_uL11_CS"/>
</dbReference>
<comment type="similarity">
    <text evidence="1 7 8">Belongs to the universal ribosomal protein uL11 family.</text>
</comment>
<comment type="PTM">
    <text evidence="7 9">One or more lysine residues are methylated.</text>
</comment>
<keyword evidence="3 7" id="KW-0699">rRNA-binding</keyword>
<evidence type="ECO:0000256" key="5">
    <source>
        <dbReference type="ARBA" id="ARBA00022980"/>
    </source>
</evidence>
<feature type="domain" description="Large ribosomal subunit protein uL11 N-terminal" evidence="11">
    <location>
        <begin position="12"/>
        <end position="68"/>
    </location>
</feature>
<dbReference type="PANTHER" id="PTHR11661:SF1">
    <property type="entry name" value="LARGE RIBOSOMAL SUBUNIT PROTEIN UL11M"/>
    <property type="match status" value="1"/>
</dbReference>
<dbReference type="PROSITE" id="PS00359">
    <property type="entry name" value="RIBOSOMAL_L11"/>
    <property type="match status" value="1"/>
</dbReference>
<dbReference type="GO" id="GO:0006412">
    <property type="term" value="P:translation"/>
    <property type="evidence" value="ECO:0007669"/>
    <property type="project" value="UniProtKB-UniRule"/>
</dbReference>
<evidence type="ECO:0000256" key="1">
    <source>
        <dbReference type="ARBA" id="ARBA00010537"/>
    </source>
</evidence>
<dbReference type="Pfam" id="PF00298">
    <property type="entry name" value="Ribosomal_L11"/>
    <property type="match status" value="1"/>
</dbReference>
<gene>
    <name evidence="7" type="primary">rplK</name>
    <name evidence="12" type="ORF">SAMN04489727_9334</name>
</gene>
<keyword evidence="6 7" id="KW-0687">Ribonucleoprotein</keyword>
<dbReference type="InterPro" id="IPR036796">
    <property type="entry name" value="Ribosomal_uL11_N_sf"/>
</dbReference>
<dbReference type="PANTHER" id="PTHR11661">
    <property type="entry name" value="60S RIBOSOMAL PROTEIN L12"/>
    <property type="match status" value="1"/>
</dbReference>
<reference evidence="13" key="1">
    <citation type="submission" date="2016-10" db="EMBL/GenBank/DDBJ databases">
        <authorList>
            <person name="Varghese N."/>
            <person name="Submissions S."/>
        </authorList>
    </citation>
    <scope>NUCLEOTIDE SEQUENCE [LARGE SCALE GENOMIC DNA]</scope>
    <source>
        <strain evidence="13">DSM 44544</strain>
    </source>
</reference>
<dbReference type="GO" id="GO:0070180">
    <property type="term" value="F:large ribosomal subunit rRNA binding"/>
    <property type="evidence" value="ECO:0007669"/>
    <property type="project" value="UniProtKB-UniRule"/>
</dbReference>
<evidence type="ECO:0000259" key="10">
    <source>
        <dbReference type="Pfam" id="PF00298"/>
    </source>
</evidence>
<keyword evidence="13" id="KW-1185">Reference proteome</keyword>
<protein>
    <recommendedName>
        <fullName evidence="7">Large ribosomal subunit protein uL11</fullName>
    </recommendedName>
</protein>
<dbReference type="InterPro" id="IPR020783">
    <property type="entry name" value="Ribosomal_uL11_C"/>
</dbReference>
<dbReference type="HAMAP" id="MF_00736">
    <property type="entry name" value="Ribosomal_uL11"/>
    <property type="match status" value="1"/>
</dbReference>
<dbReference type="InterPro" id="IPR000911">
    <property type="entry name" value="Ribosomal_uL11"/>
</dbReference>
<keyword evidence="2 7" id="KW-0488">Methylation</keyword>
<evidence type="ECO:0000256" key="2">
    <source>
        <dbReference type="ARBA" id="ARBA00022481"/>
    </source>
</evidence>